<dbReference type="eggNOG" id="COG0515">
    <property type="taxonomic scope" value="Bacteria"/>
</dbReference>
<organism evidence="2 3">
    <name type="scientific">Sodalis glossinidius (strain morsitans)</name>
    <dbReference type="NCBI Taxonomy" id="343509"/>
    <lineage>
        <taxon>Bacteria</taxon>
        <taxon>Pseudomonadati</taxon>
        <taxon>Pseudomonadota</taxon>
        <taxon>Gammaproteobacteria</taxon>
        <taxon>Enterobacterales</taxon>
        <taxon>Bruguierivoracaceae</taxon>
        <taxon>Sodalis</taxon>
    </lineage>
</organism>
<dbReference type="AlphaFoldDB" id="Q2NVE3"/>
<dbReference type="RefSeq" id="WP_011410360.1">
    <property type="nucleotide sequence ID" value="NC_007712.1"/>
</dbReference>
<reference evidence="2 3" key="1">
    <citation type="journal article" date="2006" name="Genome Res.">
        <title>Massive genome erosion and functional adaptations provide insights into the symbiotic lifestyle of Sodalis glossinidius in the tsetse host.</title>
        <authorList>
            <person name="Toh H."/>
            <person name="Weiss B.L."/>
            <person name="Perkin S.A.H."/>
            <person name="Yamashita A."/>
            <person name="Oshima K."/>
            <person name="Hattori M."/>
            <person name="Aksoy S."/>
        </authorList>
    </citation>
    <scope>NUCLEOTIDE SEQUENCE [LARGE SCALE GENOMIC DNA]</scope>
    <source>
        <strain evidence="3">morsitans</strain>
    </source>
</reference>
<dbReference type="HOGENOM" id="CLU_860243_0_0_6"/>
<dbReference type="BioCyc" id="SGLO343509:SGP1_RS05235-MONOMER"/>
<dbReference type="Proteomes" id="UP000001932">
    <property type="component" value="Chromosome"/>
</dbReference>
<evidence type="ECO:0000313" key="2">
    <source>
        <dbReference type="EMBL" id="BAE73882.1"/>
    </source>
</evidence>
<dbReference type="KEGG" id="sgl:SG0607"/>
<name>Q2NVE3_SODGM</name>
<feature type="region of interest" description="Disordered" evidence="1">
    <location>
        <begin position="30"/>
        <end position="61"/>
    </location>
</feature>
<accession>Q2NVE3</accession>
<sequence>MSHPHITFHQLALGEAENVAFHRSAATGWAKSRSPVPPSPPLPDHHAGPLTAEDRRPSPDRWGGLWNNIAVWRRKNEEVCQQEALTAETGATGTLVGTLKRLTDLLLGASLLTGLSSTGVMPPRRRSLGSDWRGWPAPFSLEDPMGETLLRENAGWQSGGAGLAIAKRQMPLLPRHDQVETFPLYTLLEKTLNSIAVEKEKNRVYVAILNHNRRKYGDGKLYRMQKKNRGNHFHHVRYVDMDGKLIPVRVVRYPGQHLNYEIYDVGHPAAKGFPIKFDGARWVFDKPPAEPLNTRPASYRGGANHVHNFSSPADVDHVFLRFG</sequence>
<gene>
    <name evidence="2" type="ordered locus">SG0607</name>
</gene>
<proteinExistence type="predicted"/>
<evidence type="ECO:0000256" key="1">
    <source>
        <dbReference type="SAM" id="MobiDB-lite"/>
    </source>
</evidence>
<keyword evidence="3" id="KW-1185">Reference proteome</keyword>
<feature type="compositionally biased region" description="Basic and acidic residues" evidence="1">
    <location>
        <begin position="43"/>
        <end position="59"/>
    </location>
</feature>
<dbReference type="OrthoDB" id="6519901at2"/>
<protein>
    <submittedName>
        <fullName evidence="2">Uncharacterized protein</fullName>
    </submittedName>
</protein>
<dbReference type="EMBL" id="AP008232">
    <property type="protein sequence ID" value="BAE73882.1"/>
    <property type="molecule type" value="Genomic_DNA"/>
</dbReference>
<evidence type="ECO:0000313" key="3">
    <source>
        <dbReference type="Proteomes" id="UP000001932"/>
    </source>
</evidence>